<keyword evidence="2" id="KW-0812">Transmembrane</keyword>
<keyword evidence="4" id="KW-1185">Reference proteome</keyword>
<feature type="transmembrane region" description="Helical" evidence="2">
    <location>
        <begin position="153"/>
        <end position="173"/>
    </location>
</feature>
<dbReference type="EMBL" id="BMKS01000020">
    <property type="protein sequence ID" value="GGG49813.1"/>
    <property type="molecule type" value="Genomic_DNA"/>
</dbReference>
<organism evidence="3 4">
    <name type="scientific">Caldovatus sediminis</name>
    <dbReference type="NCBI Taxonomy" id="2041189"/>
    <lineage>
        <taxon>Bacteria</taxon>
        <taxon>Pseudomonadati</taxon>
        <taxon>Pseudomonadota</taxon>
        <taxon>Alphaproteobacteria</taxon>
        <taxon>Acetobacterales</taxon>
        <taxon>Roseomonadaceae</taxon>
        <taxon>Caldovatus</taxon>
    </lineage>
</organism>
<evidence type="ECO:0000313" key="3">
    <source>
        <dbReference type="EMBL" id="GGG49813.1"/>
    </source>
</evidence>
<gene>
    <name evidence="3" type="ORF">GCM10010964_41390</name>
</gene>
<name>A0A8J2ZET7_9PROT</name>
<dbReference type="RefSeq" id="WP_229678179.1">
    <property type="nucleotide sequence ID" value="NZ_BMKS01000020.1"/>
</dbReference>
<sequence>MTGRGATPPRPAPPGRKASPPGLLQRLDSFGRASLPGLAAAGLMVLAAAPAGPPGVVAAIGLPAVFFWSVHRPAAMSSPVVFALGLLQDLLGLAPLGAGVLTLLAVHGAAVRWRRPIARQSFPVAWILYCVTAGAAAALGWVLQLLLTLRVPALAPAWHLFLLSAGLYPLLAWPMARLLRVVSRAEEEAA</sequence>
<dbReference type="AlphaFoldDB" id="A0A8J2ZET7"/>
<evidence type="ECO:0000313" key="4">
    <source>
        <dbReference type="Proteomes" id="UP000597507"/>
    </source>
</evidence>
<keyword evidence="2" id="KW-0472">Membrane</keyword>
<feature type="region of interest" description="Disordered" evidence="1">
    <location>
        <begin position="1"/>
        <end position="21"/>
    </location>
</feature>
<keyword evidence="2" id="KW-1133">Transmembrane helix</keyword>
<proteinExistence type="predicted"/>
<feature type="transmembrane region" description="Helical" evidence="2">
    <location>
        <begin position="80"/>
        <end position="106"/>
    </location>
</feature>
<comment type="caution">
    <text evidence="3">The sequence shown here is derived from an EMBL/GenBank/DDBJ whole genome shotgun (WGS) entry which is preliminary data.</text>
</comment>
<evidence type="ECO:0008006" key="5">
    <source>
        <dbReference type="Google" id="ProtNLM"/>
    </source>
</evidence>
<feature type="transmembrane region" description="Helical" evidence="2">
    <location>
        <begin position="126"/>
        <end position="147"/>
    </location>
</feature>
<reference evidence="3 4" key="1">
    <citation type="journal article" date="2014" name="Int. J. Syst. Evol. Microbiol.">
        <title>Complete genome sequence of Corynebacterium casei LMG S-19264T (=DSM 44701T), isolated from a smear-ripened cheese.</title>
        <authorList>
            <consortium name="US DOE Joint Genome Institute (JGI-PGF)"/>
            <person name="Walter F."/>
            <person name="Albersmeier A."/>
            <person name="Kalinowski J."/>
            <person name="Ruckert C."/>
        </authorList>
    </citation>
    <scope>NUCLEOTIDE SEQUENCE [LARGE SCALE GENOMIC DNA]</scope>
    <source>
        <strain evidence="3 4">CGMCC 1.16330</strain>
    </source>
</reference>
<accession>A0A8J2ZET7</accession>
<evidence type="ECO:0000256" key="1">
    <source>
        <dbReference type="SAM" id="MobiDB-lite"/>
    </source>
</evidence>
<dbReference type="Proteomes" id="UP000597507">
    <property type="component" value="Unassembled WGS sequence"/>
</dbReference>
<evidence type="ECO:0000256" key="2">
    <source>
        <dbReference type="SAM" id="Phobius"/>
    </source>
</evidence>
<feature type="transmembrane region" description="Helical" evidence="2">
    <location>
        <begin position="35"/>
        <end position="68"/>
    </location>
</feature>
<protein>
    <recommendedName>
        <fullName evidence="5">Rod shape-determining protein MreD</fullName>
    </recommendedName>
</protein>